<evidence type="ECO:0000256" key="2">
    <source>
        <dbReference type="ARBA" id="ARBA00009765"/>
    </source>
</evidence>
<evidence type="ECO:0000256" key="3">
    <source>
        <dbReference type="ARBA" id="ARBA00022448"/>
    </source>
</evidence>
<accession>A0ABX0SC44</accession>
<keyword evidence="5 8" id="KW-0812">Transmembrane</keyword>
<dbReference type="InterPro" id="IPR045861">
    <property type="entry name" value="CorA_cytoplasmic_dom"/>
</dbReference>
<keyword evidence="6 8" id="KW-1133">Transmembrane helix</keyword>
<dbReference type="RefSeq" id="WP_167164706.1">
    <property type="nucleotide sequence ID" value="NZ_BAAAOO010000002.1"/>
</dbReference>
<name>A0ABX0SC44_9ACTN</name>
<comment type="similarity">
    <text evidence="2">Belongs to the CorA metal ion transporter (MIT) (TC 1.A.35) family.</text>
</comment>
<evidence type="ECO:0000313" key="9">
    <source>
        <dbReference type="EMBL" id="NIH55955.1"/>
    </source>
</evidence>
<dbReference type="EMBL" id="JAAMOZ010000001">
    <property type="protein sequence ID" value="NIH55955.1"/>
    <property type="molecule type" value="Genomic_DNA"/>
</dbReference>
<evidence type="ECO:0000256" key="7">
    <source>
        <dbReference type="ARBA" id="ARBA00023136"/>
    </source>
</evidence>
<proteinExistence type="inferred from homology"/>
<dbReference type="SUPFAM" id="SSF144083">
    <property type="entry name" value="Magnesium transport protein CorA, transmembrane region"/>
    <property type="match status" value="1"/>
</dbReference>
<dbReference type="PANTHER" id="PTHR46494:SF1">
    <property type="entry name" value="CORA FAMILY METAL ION TRANSPORTER (EUROFUNG)"/>
    <property type="match status" value="1"/>
</dbReference>
<keyword evidence="4" id="KW-1003">Cell membrane</keyword>
<dbReference type="Gene3D" id="1.20.58.340">
    <property type="entry name" value="Magnesium transport protein CorA, transmembrane region"/>
    <property type="match status" value="2"/>
</dbReference>
<dbReference type="InterPro" id="IPR002523">
    <property type="entry name" value="MgTranspt_CorA/ZnTranspt_ZntB"/>
</dbReference>
<keyword evidence="3" id="KW-0813">Transport</keyword>
<dbReference type="SUPFAM" id="SSF143865">
    <property type="entry name" value="CorA soluble domain-like"/>
    <property type="match status" value="1"/>
</dbReference>
<evidence type="ECO:0000256" key="8">
    <source>
        <dbReference type="SAM" id="Phobius"/>
    </source>
</evidence>
<feature type="transmembrane region" description="Helical" evidence="8">
    <location>
        <begin position="303"/>
        <end position="323"/>
    </location>
</feature>
<comment type="caution">
    <text evidence="9">The sequence shown here is derived from an EMBL/GenBank/DDBJ whole genome shotgun (WGS) entry which is preliminary data.</text>
</comment>
<feature type="transmembrane region" description="Helical" evidence="8">
    <location>
        <begin position="273"/>
        <end position="291"/>
    </location>
</feature>
<organism evidence="9 10">
    <name type="scientific">Brooklawnia cerclae</name>
    <dbReference type="NCBI Taxonomy" id="349934"/>
    <lineage>
        <taxon>Bacteria</taxon>
        <taxon>Bacillati</taxon>
        <taxon>Actinomycetota</taxon>
        <taxon>Actinomycetes</taxon>
        <taxon>Propionibacteriales</taxon>
        <taxon>Propionibacteriaceae</taxon>
        <taxon>Brooklawnia</taxon>
    </lineage>
</organism>
<gene>
    <name evidence="9" type="ORF">FB473_000600</name>
</gene>
<dbReference type="Gene3D" id="3.30.460.20">
    <property type="entry name" value="CorA soluble domain-like"/>
    <property type="match status" value="1"/>
</dbReference>
<dbReference type="InterPro" id="IPR045863">
    <property type="entry name" value="CorA_TM1_TM2"/>
</dbReference>
<dbReference type="PANTHER" id="PTHR46494">
    <property type="entry name" value="CORA FAMILY METAL ION TRANSPORTER (EUROFUNG)"/>
    <property type="match status" value="1"/>
</dbReference>
<protein>
    <submittedName>
        <fullName evidence="9">Magnesium transporter</fullName>
    </submittedName>
</protein>
<sequence length="329" mass="37365">MTATFSCVWRDGKVTHEDFPLRDLDGLVADPRNLVWFDLHDPSHETVDDLARELSFDFHVVEDALDPGERPKVTRHDHHIFLQAYALSLAEPSGYASRVRHSRVSAFVVRNALITVRMGDGFDLAALVETWSRDPTLVGYGVGGLLHALLDQLVDTHYDVIQDLDDGMESLEDMLFDDDLQTSRISRLAYRLRRELVEVRRLTRPTREVVDAVIRYAREVGWDEGLRGYYEDILDHVLREAEWTESLRDLVSSVFETNLSLNDMRLNVVMKKLSAWAAIVAVPTLVTGWFGMNVPYPGYGVNAGMLAATGGIIVSVIVLFVLFRRHDWL</sequence>
<evidence type="ECO:0000256" key="4">
    <source>
        <dbReference type="ARBA" id="ARBA00022475"/>
    </source>
</evidence>
<keyword evidence="10" id="KW-1185">Reference proteome</keyword>
<dbReference type="Proteomes" id="UP000749311">
    <property type="component" value="Unassembled WGS sequence"/>
</dbReference>
<reference evidence="9 10" key="1">
    <citation type="submission" date="2020-02" db="EMBL/GenBank/DDBJ databases">
        <title>Sequencing the genomes of 1000 actinobacteria strains.</title>
        <authorList>
            <person name="Klenk H.-P."/>
        </authorList>
    </citation>
    <scope>NUCLEOTIDE SEQUENCE [LARGE SCALE GENOMIC DNA]</scope>
    <source>
        <strain evidence="9 10">DSM 19609</strain>
    </source>
</reference>
<evidence type="ECO:0000256" key="5">
    <source>
        <dbReference type="ARBA" id="ARBA00022692"/>
    </source>
</evidence>
<dbReference type="Pfam" id="PF01544">
    <property type="entry name" value="CorA"/>
    <property type="match status" value="1"/>
</dbReference>
<evidence type="ECO:0000256" key="6">
    <source>
        <dbReference type="ARBA" id="ARBA00022989"/>
    </source>
</evidence>
<dbReference type="CDD" id="cd12822">
    <property type="entry name" value="TmCorA-like"/>
    <property type="match status" value="1"/>
</dbReference>
<evidence type="ECO:0000313" key="10">
    <source>
        <dbReference type="Proteomes" id="UP000749311"/>
    </source>
</evidence>
<evidence type="ECO:0000256" key="1">
    <source>
        <dbReference type="ARBA" id="ARBA00004651"/>
    </source>
</evidence>
<keyword evidence="7 8" id="KW-0472">Membrane</keyword>
<comment type="subcellular location">
    <subcellularLocation>
        <location evidence="1">Cell membrane</location>
        <topology evidence="1">Multi-pass membrane protein</topology>
    </subcellularLocation>
</comment>